<dbReference type="eggNOG" id="KOG0724">
    <property type="taxonomic scope" value="Eukaryota"/>
</dbReference>
<protein>
    <submittedName>
        <fullName evidence="9">Uncharacterized protein</fullName>
    </submittedName>
</protein>
<feature type="region of interest" description="Disordered" evidence="5">
    <location>
        <begin position="201"/>
        <end position="221"/>
    </location>
</feature>
<sequence>MSVSLHELLSNEADLAPSALPKRVLHKTPPNGGRWSDSEHRLFLQGVALYGKDWRRIARLVQTRTTVQTRSHAQKHFDRLEKEQKDGKSDTTTHPPHSVPKPAKLAKTTKGKAKRVLAHLAMGPPQFCLPTDNQSGAGYTEPTELPAHVCATSRVDLDQLLDDIPVYDFLALLASEKDRSLMDGIDFSSLDEAAPATDARLTTPTTHLPSPWVPSLSPQYRDAPSRFEDEYCL</sequence>
<evidence type="ECO:0000313" key="9">
    <source>
        <dbReference type="EMBL" id="EQC31587.1"/>
    </source>
</evidence>
<keyword evidence="1" id="KW-0805">Transcription regulation</keyword>
<evidence type="ECO:0000256" key="4">
    <source>
        <dbReference type="ARBA" id="ARBA00023242"/>
    </source>
</evidence>
<dbReference type="PROSITE" id="PS51293">
    <property type="entry name" value="SANT"/>
    <property type="match status" value="1"/>
</dbReference>
<keyword evidence="4" id="KW-0539">Nucleus</keyword>
<dbReference type="InterPro" id="IPR006447">
    <property type="entry name" value="Myb_dom_plants"/>
</dbReference>
<feature type="region of interest" description="Disordered" evidence="5">
    <location>
        <begin position="64"/>
        <end position="108"/>
    </location>
</feature>
<organism evidence="9 10">
    <name type="scientific">Saprolegnia diclina (strain VS20)</name>
    <dbReference type="NCBI Taxonomy" id="1156394"/>
    <lineage>
        <taxon>Eukaryota</taxon>
        <taxon>Sar</taxon>
        <taxon>Stramenopiles</taxon>
        <taxon>Oomycota</taxon>
        <taxon>Saprolegniomycetes</taxon>
        <taxon>Saprolegniales</taxon>
        <taxon>Saprolegniaceae</taxon>
        <taxon>Saprolegnia</taxon>
    </lineage>
</organism>
<dbReference type="AlphaFoldDB" id="T0RNK1"/>
<evidence type="ECO:0000259" key="8">
    <source>
        <dbReference type="PROSITE" id="PS51294"/>
    </source>
</evidence>
<evidence type="ECO:0000256" key="3">
    <source>
        <dbReference type="ARBA" id="ARBA00023163"/>
    </source>
</evidence>
<dbReference type="InterPro" id="IPR017884">
    <property type="entry name" value="SANT_dom"/>
</dbReference>
<gene>
    <name evidence="9" type="ORF">SDRG_10757</name>
</gene>
<dbReference type="OMA" id="WSDSEHR"/>
<keyword evidence="3" id="KW-0804">Transcription</keyword>
<dbReference type="STRING" id="1156394.T0RNK1"/>
<dbReference type="NCBIfam" id="TIGR01557">
    <property type="entry name" value="myb_SHAQKYF"/>
    <property type="match status" value="1"/>
</dbReference>
<dbReference type="InterPro" id="IPR001005">
    <property type="entry name" value="SANT/Myb"/>
</dbReference>
<feature type="compositionally biased region" description="Basic and acidic residues" evidence="5">
    <location>
        <begin position="75"/>
        <end position="91"/>
    </location>
</feature>
<dbReference type="SUPFAM" id="SSF46689">
    <property type="entry name" value="Homeodomain-like"/>
    <property type="match status" value="1"/>
</dbReference>
<evidence type="ECO:0000256" key="5">
    <source>
        <dbReference type="SAM" id="MobiDB-lite"/>
    </source>
</evidence>
<dbReference type="PROSITE" id="PS50090">
    <property type="entry name" value="MYB_LIKE"/>
    <property type="match status" value="1"/>
</dbReference>
<dbReference type="VEuPathDB" id="FungiDB:SDRG_10757"/>
<dbReference type="SMART" id="SM00717">
    <property type="entry name" value="SANT"/>
    <property type="match status" value="1"/>
</dbReference>
<dbReference type="InterPro" id="IPR009057">
    <property type="entry name" value="Homeodomain-like_sf"/>
</dbReference>
<evidence type="ECO:0000259" key="6">
    <source>
        <dbReference type="PROSITE" id="PS50090"/>
    </source>
</evidence>
<evidence type="ECO:0000313" key="10">
    <source>
        <dbReference type="Proteomes" id="UP000030762"/>
    </source>
</evidence>
<keyword evidence="10" id="KW-1185">Reference proteome</keyword>
<evidence type="ECO:0000256" key="2">
    <source>
        <dbReference type="ARBA" id="ARBA00023125"/>
    </source>
</evidence>
<dbReference type="InterPro" id="IPR017930">
    <property type="entry name" value="Myb_dom"/>
</dbReference>
<dbReference type="OrthoDB" id="118550at2759"/>
<reference evidence="9 10" key="1">
    <citation type="submission" date="2012-04" db="EMBL/GenBank/DDBJ databases">
        <title>The Genome Sequence of Saprolegnia declina VS20.</title>
        <authorList>
            <consortium name="The Broad Institute Genome Sequencing Platform"/>
            <person name="Russ C."/>
            <person name="Nusbaum C."/>
            <person name="Tyler B."/>
            <person name="van West P."/>
            <person name="Dieguez-Uribeondo J."/>
            <person name="de Bruijn I."/>
            <person name="Tripathy S."/>
            <person name="Jiang R."/>
            <person name="Young S.K."/>
            <person name="Zeng Q."/>
            <person name="Gargeya S."/>
            <person name="Fitzgerald M."/>
            <person name="Haas B."/>
            <person name="Abouelleil A."/>
            <person name="Alvarado L."/>
            <person name="Arachchi H.M."/>
            <person name="Berlin A."/>
            <person name="Chapman S.B."/>
            <person name="Goldberg J."/>
            <person name="Griggs A."/>
            <person name="Gujja S."/>
            <person name="Hansen M."/>
            <person name="Howarth C."/>
            <person name="Imamovic A."/>
            <person name="Larimer J."/>
            <person name="McCowen C."/>
            <person name="Montmayeur A."/>
            <person name="Murphy C."/>
            <person name="Neiman D."/>
            <person name="Pearson M."/>
            <person name="Priest M."/>
            <person name="Roberts A."/>
            <person name="Saif S."/>
            <person name="Shea T."/>
            <person name="Sisk P."/>
            <person name="Sykes S."/>
            <person name="Wortman J."/>
            <person name="Nusbaum C."/>
            <person name="Birren B."/>
        </authorList>
    </citation>
    <scope>NUCLEOTIDE SEQUENCE [LARGE SCALE GENOMIC DNA]</scope>
    <source>
        <strain evidence="9 10">VS20</strain>
    </source>
</reference>
<feature type="domain" description="SANT" evidence="7">
    <location>
        <begin position="30"/>
        <end position="65"/>
    </location>
</feature>
<feature type="domain" description="Myb-like" evidence="6">
    <location>
        <begin position="27"/>
        <end position="77"/>
    </location>
</feature>
<dbReference type="Gene3D" id="1.10.10.60">
    <property type="entry name" value="Homeodomain-like"/>
    <property type="match status" value="1"/>
</dbReference>
<proteinExistence type="predicted"/>
<dbReference type="CDD" id="cd00167">
    <property type="entry name" value="SANT"/>
    <property type="match status" value="1"/>
</dbReference>
<dbReference type="InParanoid" id="T0RNK1"/>
<accession>T0RNK1</accession>
<keyword evidence="2" id="KW-0238">DNA-binding</keyword>
<dbReference type="GeneID" id="19951484"/>
<dbReference type="PANTHER" id="PTHR12802">
    <property type="entry name" value="SWI/SNF COMPLEX-RELATED"/>
    <property type="match status" value="1"/>
</dbReference>
<dbReference type="GO" id="GO:0003677">
    <property type="term" value="F:DNA binding"/>
    <property type="evidence" value="ECO:0007669"/>
    <property type="project" value="UniProtKB-KW"/>
</dbReference>
<dbReference type="Proteomes" id="UP000030762">
    <property type="component" value="Unassembled WGS sequence"/>
</dbReference>
<dbReference type="PROSITE" id="PS51294">
    <property type="entry name" value="HTH_MYB"/>
    <property type="match status" value="1"/>
</dbReference>
<evidence type="ECO:0000256" key="1">
    <source>
        <dbReference type="ARBA" id="ARBA00023015"/>
    </source>
</evidence>
<evidence type="ECO:0000259" key="7">
    <source>
        <dbReference type="PROSITE" id="PS51293"/>
    </source>
</evidence>
<dbReference type="Pfam" id="PF00249">
    <property type="entry name" value="Myb_DNA-binding"/>
    <property type="match status" value="1"/>
</dbReference>
<dbReference type="RefSeq" id="XP_008614986.1">
    <property type="nucleotide sequence ID" value="XM_008616764.1"/>
</dbReference>
<dbReference type="EMBL" id="JH767168">
    <property type="protein sequence ID" value="EQC31587.1"/>
    <property type="molecule type" value="Genomic_DNA"/>
</dbReference>
<name>T0RNK1_SAPDV</name>
<feature type="domain" description="HTH myb-type" evidence="8">
    <location>
        <begin position="31"/>
        <end position="81"/>
    </location>
</feature>